<feature type="region of interest" description="Disordered" evidence="1">
    <location>
        <begin position="60"/>
        <end position="79"/>
    </location>
</feature>
<dbReference type="AlphaFoldDB" id="A0A165M822"/>
<dbReference type="OrthoDB" id="2800993at2759"/>
<feature type="region of interest" description="Disordered" evidence="1">
    <location>
        <begin position="99"/>
        <end position="118"/>
    </location>
</feature>
<keyword evidence="3" id="KW-1185">Reference proteome</keyword>
<sequence>MSLPVQRGYEREFDGLMAREPIYGRIGTVIPHFRRPVARAAGQPANQHQQETVPHGLAAGITGQLLGPPAGHSGRSLPDDELEARGWFSAIKGGVQGIESIKSAHDNKKQKKKQGKREYDDIYEREFYDYD</sequence>
<dbReference type="EMBL" id="KV429107">
    <property type="protein sequence ID" value="KZT65339.1"/>
    <property type="molecule type" value="Genomic_DNA"/>
</dbReference>
<dbReference type="Proteomes" id="UP000076727">
    <property type="component" value="Unassembled WGS sequence"/>
</dbReference>
<name>A0A165M822_9APHY</name>
<evidence type="ECO:0000313" key="3">
    <source>
        <dbReference type="Proteomes" id="UP000076727"/>
    </source>
</evidence>
<gene>
    <name evidence="2" type="ORF">DAEQUDRAFT_768911</name>
</gene>
<protein>
    <submittedName>
        <fullName evidence="2">Uncharacterized protein</fullName>
    </submittedName>
</protein>
<reference evidence="2 3" key="1">
    <citation type="journal article" date="2016" name="Mol. Biol. Evol.">
        <title>Comparative Genomics of Early-Diverging Mushroom-Forming Fungi Provides Insights into the Origins of Lignocellulose Decay Capabilities.</title>
        <authorList>
            <person name="Nagy L.G."/>
            <person name="Riley R."/>
            <person name="Tritt A."/>
            <person name="Adam C."/>
            <person name="Daum C."/>
            <person name="Floudas D."/>
            <person name="Sun H."/>
            <person name="Yadav J.S."/>
            <person name="Pangilinan J."/>
            <person name="Larsson K.H."/>
            <person name="Matsuura K."/>
            <person name="Barry K."/>
            <person name="Labutti K."/>
            <person name="Kuo R."/>
            <person name="Ohm R.A."/>
            <person name="Bhattacharya S.S."/>
            <person name="Shirouzu T."/>
            <person name="Yoshinaga Y."/>
            <person name="Martin F.M."/>
            <person name="Grigoriev I.V."/>
            <person name="Hibbett D.S."/>
        </authorList>
    </citation>
    <scope>NUCLEOTIDE SEQUENCE [LARGE SCALE GENOMIC DNA]</scope>
    <source>
        <strain evidence="2 3">L-15889</strain>
    </source>
</reference>
<organism evidence="2 3">
    <name type="scientific">Daedalea quercina L-15889</name>
    <dbReference type="NCBI Taxonomy" id="1314783"/>
    <lineage>
        <taxon>Eukaryota</taxon>
        <taxon>Fungi</taxon>
        <taxon>Dikarya</taxon>
        <taxon>Basidiomycota</taxon>
        <taxon>Agaricomycotina</taxon>
        <taxon>Agaricomycetes</taxon>
        <taxon>Polyporales</taxon>
        <taxon>Fomitopsis</taxon>
    </lineage>
</organism>
<proteinExistence type="predicted"/>
<evidence type="ECO:0000313" key="2">
    <source>
        <dbReference type="EMBL" id="KZT65339.1"/>
    </source>
</evidence>
<accession>A0A165M822</accession>
<evidence type="ECO:0000256" key="1">
    <source>
        <dbReference type="SAM" id="MobiDB-lite"/>
    </source>
</evidence>